<feature type="compositionally biased region" description="Basic and acidic residues" evidence="1">
    <location>
        <begin position="1"/>
        <end position="10"/>
    </location>
</feature>
<evidence type="ECO:0000313" key="2">
    <source>
        <dbReference type="EMBL" id="MEN3236359.1"/>
    </source>
</evidence>
<name>A0ABU9ZXS5_9HYPH</name>
<reference evidence="2 3" key="1">
    <citation type="journal article" date="2023" name="PLoS ONE">
        <title>Complete genome assembly of Hawai'i environmental nontuberculous mycobacteria reveals unexpected co-isolation with methylobacteria.</title>
        <authorList>
            <person name="Hendrix J."/>
            <person name="Epperson L.E."/>
            <person name="Tong E.I."/>
            <person name="Chan Y.L."/>
            <person name="Hasan N.A."/>
            <person name="Dawrs S.N."/>
            <person name="Norton G.J."/>
            <person name="Virdi R."/>
            <person name="Crooks J.L."/>
            <person name="Chan E.D."/>
            <person name="Honda J.R."/>
            <person name="Strong M."/>
        </authorList>
    </citation>
    <scope>NUCLEOTIDE SEQUENCE [LARGE SCALE GENOMIC DNA]</scope>
    <source>
        <strain evidence="2 3">NJH_HI04-1</strain>
    </source>
</reference>
<gene>
    <name evidence="2" type="ORF">PUR29_22675</name>
</gene>
<keyword evidence="3" id="KW-1185">Reference proteome</keyword>
<dbReference type="Proteomes" id="UP001407347">
    <property type="component" value="Unassembled WGS sequence"/>
</dbReference>
<dbReference type="RefSeq" id="WP_346013204.1">
    <property type="nucleotide sequence ID" value="NZ_JAQYXP010000003.1"/>
</dbReference>
<proteinExistence type="predicted"/>
<organism evidence="2 3">
    <name type="scientific">Methylobacterium ajmalii</name>
    <dbReference type="NCBI Taxonomy" id="2738439"/>
    <lineage>
        <taxon>Bacteria</taxon>
        <taxon>Pseudomonadati</taxon>
        <taxon>Pseudomonadota</taxon>
        <taxon>Alphaproteobacteria</taxon>
        <taxon>Hyphomicrobiales</taxon>
        <taxon>Methylobacteriaceae</taxon>
        <taxon>Methylobacterium</taxon>
    </lineage>
</organism>
<accession>A0ABU9ZXS5</accession>
<evidence type="ECO:0000256" key="1">
    <source>
        <dbReference type="SAM" id="MobiDB-lite"/>
    </source>
</evidence>
<protein>
    <submittedName>
        <fullName evidence="2">Uncharacterized protein</fullName>
    </submittedName>
</protein>
<sequence>MDLGIDEDKPGNQSLPDMGHGAQQASGNATARLLEFEIILYKAAFMTRYDVITFRIPAQSDS</sequence>
<feature type="region of interest" description="Disordered" evidence="1">
    <location>
        <begin position="1"/>
        <end position="26"/>
    </location>
</feature>
<comment type="caution">
    <text evidence="2">The sequence shown here is derived from an EMBL/GenBank/DDBJ whole genome shotgun (WGS) entry which is preliminary data.</text>
</comment>
<dbReference type="EMBL" id="JAQYXP010000003">
    <property type="protein sequence ID" value="MEN3236359.1"/>
    <property type="molecule type" value="Genomic_DNA"/>
</dbReference>
<evidence type="ECO:0000313" key="3">
    <source>
        <dbReference type="Proteomes" id="UP001407347"/>
    </source>
</evidence>